<proteinExistence type="predicted"/>
<dbReference type="Proteomes" id="UP000479000">
    <property type="component" value="Unassembled WGS sequence"/>
</dbReference>
<sequence length="54" mass="6617">MQYALQYIHYFKIYLNNTPRYNRSKECFRFEIIGKSAFNIIPKFGMFESKINNQ</sequence>
<dbReference type="AlphaFoldDB" id="A0A6H5GHR8"/>
<protein>
    <submittedName>
        <fullName evidence="1">Uncharacterized protein</fullName>
    </submittedName>
</protein>
<organism evidence="1 2">
    <name type="scientific">Nesidiocoris tenuis</name>
    <dbReference type="NCBI Taxonomy" id="355587"/>
    <lineage>
        <taxon>Eukaryota</taxon>
        <taxon>Metazoa</taxon>
        <taxon>Ecdysozoa</taxon>
        <taxon>Arthropoda</taxon>
        <taxon>Hexapoda</taxon>
        <taxon>Insecta</taxon>
        <taxon>Pterygota</taxon>
        <taxon>Neoptera</taxon>
        <taxon>Paraneoptera</taxon>
        <taxon>Hemiptera</taxon>
        <taxon>Heteroptera</taxon>
        <taxon>Panheteroptera</taxon>
        <taxon>Cimicomorpha</taxon>
        <taxon>Miridae</taxon>
        <taxon>Dicyphina</taxon>
        <taxon>Nesidiocoris</taxon>
    </lineage>
</organism>
<feature type="non-terminal residue" evidence="1">
    <location>
        <position position="54"/>
    </location>
</feature>
<dbReference type="EMBL" id="CADCXU010010598">
    <property type="protein sequence ID" value="CAB0001389.1"/>
    <property type="molecule type" value="Genomic_DNA"/>
</dbReference>
<evidence type="ECO:0000313" key="2">
    <source>
        <dbReference type="Proteomes" id="UP000479000"/>
    </source>
</evidence>
<accession>A0A6H5GHR8</accession>
<gene>
    <name evidence="1" type="ORF">NTEN_LOCUS7176</name>
</gene>
<reference evidence="1 2" key="1">
    <citation type="submission" date="2020-02" db="EMBL/GenBank/DDBJ databases">
        <authorList>
            <person name="Ferguson B K."/>
        </authorList>
    </citation>
    <scope>NUCLEOTIDE SEQUENCE [LARGE SCALE GENOMIC DNA]</scope>
</reference>
<evidence type="ECO:0000313" key="1">
    <source>
        <dbReference type="EMBL" id="CAB0001389.1"/>
    </source>
</evidence>
<name>A0A6H5GHR8_9HEMI</name>
<keyword evidence="2" id="KW-1185">Reference proteome</keyword>